<dbReference type="Pfam" id="PF02518">
    <property type="entry name" value="HATPase_c"/>
    <property type="match status" value="1"/>
</dbReference>
<evidence type="ECO:0000256" key="9">
    <source>
        <dbReference type="ARBA" id="ARBA00023012"/>
    </source>
</evidence>
<comment type="catalytic activity">
    <reaction evidence="1">
        <text>ATP + protein L-histidine = ADP + protein N-phospho-L-histidine.</text>
        <dbReference type="EC" id="2.7.13.3"/>
    </reaction>
</comment>
<evidence type="ECO:0000256" key="1">
    <source>
        <dbReference type="ARBA" id="ARBA00000085"/>
    </source>
</evidence>
<dbReference type="RefSeq" id="WP_013555749.1">
    <property type="nucleotide sequence ID" value="NC_014958.1"/>
</dbReference>
<dbReference type="SMART" id="SM00388">
    <property type="entry name" value="HisKA"/>
    <property type="match status" value="1"/>
</dbReference>
<keyword evidence="5" id="KW-0808">Transferase</keyword>
<evidence type="ECO:0000256" key="2">
    <source>
        <dbReference type="ARBA" id="ARBA00004370"/>
    </source>
</evidence>
<dbReference type="InterPro" id="IPR004358">
    <property type="entry name" value="Sig_transdc_His_kin-like_C"/>
</dbReference>
<reference evidence="14 15" key="1">
    <citation type="journal article" date="2011" name="Stand. Genomic Sci.">
        <title>Complete genome sequence of Deinococcus maricopensis type strain (LB-34).</title>
        <authorList>
            <person name="Pukall R."/>
            <person name="Zeytun A."/>
            <person name="Lucas S."/>
            <person name="Lapidus A."/>
            <person name="Hammon N."/>
            <person name="Deshpande S."/>
            <person name="Nolan M."/>
            <person name="Cheng J.F."/>
            <person name="Pitluck S."/>
            <person name="Liolios K."/>
            <person name="Pagani I."/>
            <person name="Mikhailova N."/>
            <person name="Ivanova N."/>
            <person name="Mavromatis K."/>
            <person name="Pati A."/>
            <person name="Tapia R."/>
            <person name="Han C."/>
            <person name="Goodwin L."/>
            <person name="Chen A."/>
            <person name="Palaniappan K."/>
            <person name="Land M."/>
            <person name="Hauser L."/>
            <person name="Chang Y.J."/>
            <person name="Jeffries C.D."/>
            <person name="Brambilla E.M."/>
            <person name="Rohde M."/>
            <person name="Goker M."/>
            <person name="Detter J.C."/>
            <person name="Woyke T."/>
            <person name="Bristow J."/>
            <person name="Eisen J.A."/>
            <person name="Markowitz V."/>
            <person name="Hugenholtz P."/>
            <person name="Kyrpides N.C."/>
            <person name="Klenk H.P."/>
        </authorList>
    </citation>
    <scope>NUCLEOTIDE SEQUENCE [LARGE SCALE GENOMIC DNA]</scope>
    <source>
        <strain evidence="15">DSM 21211 / LMG 22137 / NRRL B-23946 / LB-34</strain>
    </source>
</reference>
<protein>
    <recommendedName>
        <fullName evidence="3">histidine kinase</fullName>
        <ecNumber evidence="3">2.7.13.3</ecNumber>
    </recommendedName>
</protein>
<evidence type="ECO:0000256" key="8">
    <source>
        <dbReference type="ARBA" id="ARBA00022989"/>
    </source>
</evidence>
<dbReference type="EMBL" id="CP002454">
    <property type="protein sequence ID" value="ADV66244.1"/>
    <property type="molecule type" value="Genomic_DNA"/>
</dbReference>
<dbReference type="Pfam" id="PF00672">
    <property type="entry name" value="HAMP"/>
    <property type="match status" value="1"/>
</dbReference>
<dbReference type="AlphaFoldDB" id="E8U5A5"/>
<dbReference type="HOGENOM" id="CLU_000445_89_6_0"/>
<sequence length="523" mass="57131" precursor="true">MTLRWRLTFFYATLVTTLLVVLGVSLTGVMQRRLLDNVDSDLLETYGQFMRLNDLASQPTYGPPNGNPFQPLDDQTRLQQIGESSFPATPLQVDLLIGQSVESVRTLPVDLLQQIARQGRQLWQINPDRPIELTGPQWTKLQRSPERNLKFTAALPALYQQAARPVRIFVALGDYSYAPSASLGSGSEKTTAVVYVARDLTNVYETIDNLRLITFVVFLIGALGAGVGAYVFSGQALKPLRQVQQAAEGIGGRTLAQRVPEPDTGDEVQSLARALNGMLDRLEASFEAQRRFTSDASHELRTPVTAISGHAGYLLRRTQPTDQQRESLGIIKSEADRLTGLIGSLLELARSDSGVLQLRLQPVLSCLFLQDIARELRPLAQAQGATLTPEGEEIPFQGDPDRLRQVLINLVSNALKAGSHAITLRSARDPNPSGPPSVRLSVQDDGPGIAPEHLGRLFDRFYRVEESRSRDQGGAGLGLAIVKSIVDAHHGQIWVESEVGVGTTVHVRLPIGNVPDLDPDDVA</sequence>
<dbReference type="SUPFAM" id="SSF47384">
    <property type="entry name" value="Homodimeric domain of signal transducing histidine kinase"/>
    <property type="match status" value="1"/>
</dbReference>
<dbReference type="eggNOG" id="COG5002">
    <property type="taxonomic scope" value="Bacteria"/>
</dbReference>
<dbReference type="CDD" id="cd00082">
    <property type="entry name" value="HisKA"/>
    <property type="match status" value="1"/>
</dbReference>
<comment type="subcellular location">
    <subcellularLocation>
        <location evidence="2">Membrane</location>
    </subcellularLocation>
</comment>
<dbReference type="InterPro" id="IPR036097">
    <property type="entry name" value="HisK_dim/P_sf"/>
</dbReference>
<keyword evidence="8 11" id="KW-1133">Transmembrane helix</keyword>
<dbReference type="SUPFAM" id="SSF55874">
    <property type="entry name" value="ATPase domain of HSP90 chaperone/DNA topoisomerase II/histidine kinase"/>
    <property type="match status" value="1"/>
</dbReference>
<dbReference type="CDD" id="cd06225">
    <property type="entry name" value="HAMP"/>
    <property type="match status" value="1"/>
</dbReference>
<evidence type="ECO:0000313" key="15">
    <source>
        <dbReference type="Proteomes" id="UP000008635"/>
    </source>
</evidence>
<dbReference type="SUPFAM" id="SSF158472">
    <property type="entry name" value="HAMP domain-like"/>
    <property type="match status" value="1"/>
</dbReference>
<feature type="domain" description="Histidine kinase" evidence="12">
    <location>
        <begin position="295"/>
        <end position="513"/>
    </location>
</feature>
<dbReference type="InterPro" id="IPR003660">
    <property type="entry name" value="HAMP_dom"/>
</dbReference>
<keyword evidence="10 11" id="KW-0472">Membrane</keyword>
<dbReference type="FunFam" id="1.10.287.130:FF:000001">
    <property type="entry name" value="Two-component sensor histidine kinase"/>
    <property type="match status" value="1"/>
</dbReference>
<evidence type="ECO:0000259" key="13">
    <source>
        <dbReference type="PROSITE" id="PS50885"/>
    </source>
</evidence>
<name>E8U5A5_DEIML</name>
<dbReference type="PRINTS" id="PR00344">
    <property type="entry name" value="BCTRLSENSOR"/>
</dbReference>
<evidence type="ECO:0000256" key="11">
    <source>
        <dbReference type="SAM" id="Phobius"/>
    </source>
</evidence>
<dbReference type="Gene3D" id="1.10.287.130">
    <property type="match status" value="1"/>
</dbReference>
<organism evidence="14 15">
    <name type="scientific">Deinococcus maricopensis (strain DSM 21211 / LMG 22137 / NRRL B-23946 / LB-34)</name>
    <dbReference type="NCBI Taxonomy" id="709986"/>
    <lineage>
        <taxon>Bacteria</taxon>
        <taxon>Thermotogati</taxon>
        <taxon>Deinococcota</taxon>
        <taxon>Deinococci</taxon>
        <taxon>Deinococcales</taxon>
        <taxon>Deinococcaceae</taxon>
        <taxon>Deinococcus</taxon>
    </lineage>
</organism>
<dbReference type="InterPro" id="IPR003594">
    <property type="entry name" value="HATPase_dom"/>
</dbReference>
<dbReference type="PROSITE" id="PS50109">
    <property type="entry name" value="HIS_KIN"/>
    <property type="match status" value="1"/>
</dbReference>
<feature type="transmembrane region" description="Helical" evidence="11">
    <location>
        <begin position="212"/>
        <end position="232"/>
    </location>
</feature>
<dbReference type="Gene3D" id="6.10.340.10">
    <property type="match status" value="1"/>
</dbReference>
<dbReference type="SMART" id="SM00387">
    <property type="entry name" value="HATPase_c"/>
    <property type="match status" value="1"/>
</dbReference>
<proteinExistence type="predicted"/>
<dbReference type="KEGG" id="dmr:Deima_0585"/>
<dbReference type="GO" id="GO:0000155">
    <property type="term" value="F:phosphorelay sensor kinase activity"/>
    <property type="evidence" value="ECO:0007669"/>
    <property type="project" value="InterPro"/>
</dbReference>
<evidence type="ECO:0000256" key="5">
    <source>
        <dbReference type="ARBA" id="ARBA00022679"/>
    </source>
</evidence>
<accession>E8U5A5</accession>
<evidence type="ECO:0000313" key="14">
    <source>
        <dbReference type="EMBL" id="ADV66244.1"/>
    </source>
</evidence>
<reference evidence="15" key="2">
    <citation type="submission" date="2011-01" db="EMBL/GenBank/DDBJ databases">
        <title>The complete genome of Deinococcus maricopensis DSM 21211.</title>
        <authorList>
            <consortium name="US DOE Joint Genome Institute (JGI-PGF)"/>
            <person name="Lucas S."/>
            <person name="Copeland A."/>
            <person name="Lapidus A."/>
            <person name="Goodwin L."/>
            <person name="Pitluck S."/>
            <person name="Kyrpides N."/>
            <person name="Mavromatis K."/>
            <person name="Pagani I."/>
            <person name="Ivanova N."/>
            <person name="Ovchinnikova G."/>
            <person name="Zeytun A."/>
            <person name="Detter J.C."/>
            <person name="Han C."/>
            <person name="Land M."/>
            <person name="Hauser L."/>
            <person name="Markowitz V."/>
            <person name="Cheng J.-F."/>
            <person name="Hugenholtz P."/>
            <person name="Woyke T."/>
            <person name="Wu D."/>
            <person name="Pukall R."/>
            <person name="Gehrich-Schroeter G."/>
            <person name="Brambilla E."/>
            <person name="Klenk H.-P."/>
            <person name="Eisen J.A."/>
        </authorList>
    </citation>
    <scope>NUCLEOTIDE SEQUENCE [LARGE SCALE GENOMIC DNA]</scope>
    <source>
        <strain evidence="15">DSM 21211 / LMG 22137 / NRRL B-23946 / LB-34</strain>
    </source>
</reference>
<gene>
    <name evidence="14" type="ordered locus">Deima_0585</name>
</gene>
<evidence type="ECO:0000259" key="12">
    <source>
        <dbReference type="PROSITE" id="PS50109"/>
    </source>
</evidence>
<keyword evidence="9" id="KW-0902">Two-component regulatory system</keyword>
<dbReference type="SMART" id="SM00304">
    <property type="entry name" value="HAMP"/>
    <property type="match status" value="1"/>
</dbReference>
<dbReference type="PANTHER" id="PTHR45436:SF5">
    <property type="entry name" value="SENSOR HISTIDINE KINASE TRCS"/>
    <property type="match status" value="1"/>
</dbReference>
<dbReference type="PROSITE" id="PS50885">
    <property type="entry name" value="HAMP"/>
    <property type="match status" value="1"/>
</dbReference>
<dbReference type="eggNOG" id="COG3850">
    <property type="taxonomic scope" value="Bacteria"/>
</dbReference>
<dbReference type="CDD" id="cd16922">
    <property type="entry name" value="HATPase_EvgS-ArcB-TorS-like"/>
    <property type="match status" value="1"/>
</dbReference>
<dbReference type="InterPro" id="IPR005467">
    <property type="entry name" value="His_kinase_dom"/>
</dbReference>
<evidence type="ECO:0000256" key="10">
    <source>
        <dbReference type="ARBA" id="ARBA00023136"/>
    </source>
</evidence>
<dbReference type="Gene3D" id="3.30.565.10">
    <property type="entry name" value="Histidine kinase-like ATPase, C-terminal domain"/>
    <property type="match status" value="1"/>
</dbReference>
<keyword evidence="6 11" id="KW-0812">Transmembrane</keyword>
<evidence type="ECO:0000256" key="3">
    <source>
        <dbReference type="ARBA" id="ARBA00012438"/>
    </source>
</evidence>
<dbReference type="InterPro" id="IPR036890">
    <property type="entry name" value="HATPase_C_sf"/>
</dbReference>
<dbReference type="InterPro" id="IPR003661">
    <property type="entry name" value="HisK_dim/P_dom"/>
</dbReference>
<dbReference type="InterPro" id="IPR050428">
    <property type="entry name" value="TCS_sensor_his_kinase"/>
</dbReference>
<dbReference type="PANTHER" id="PTHR45436">
    <property type="entry name" value="SENSOR HISTIDINE KINASE YKOH"/>
    <property type="match status" value="1"/>
</dbReference>
<evidence type="ECO:0000256" key="4">
    <source>
        <dbReference type="ARBA" id="ARBA00022553"/>
    </source>
</evidence>
<keyword evidence="4" id="KW-0597">Phosphoprotein</keyword>
<dbReference type="Pfam" id="PF00512">
    <property type="entry name" value="HisKA"/>
    <property type="match status" value="1"/>
</dbReference>
<dbReference type="OrthoDB" id="335833at2"/>
<evidence type="ECO:0000256" key="6">
    <source>
        <dbReference type="ARBA" id="ARBA00022692"/>
    </source>
</evidence>
<dbReference type="EC" id="2.7.13.3" evidence="3"/>
<dbReference type="FunFam" id="3.30.565.10:FF:000006">
    <property type="entry name" value="Sensor histidine kinase WalK"/>
    <property type="match status" value="1"/>
</dbReference>
<keyword evidence="15" id="KW-1185">Reference proteome</keyword>
<dbReference type="GO" id="GO:0005886">
    <property type="term" value="C:plasma membrane"/>
    <property type="evidence" value="ECO:0007669"/>
    <property type="project" value="TreeGrafter"/>
</dbReference>
<keyword evidence="7 14" id="KW-0418">Kinase</keyword>
<dbReference type="STRING" id="709986.Deima_0585"/>
<dbReference type="Proteomes" id="UP000008635">
    <property type="component" value="Chromosome"/>
</dbReference>
<evidence type="ECO:0000256" key="7">
    <source>
        <dbReference type="ARBA" id="ARBA00022777"/>
    </source>
</evidence>
<feature type="domain" description="HAMP" evidence="13">
    <location>
        <begin position="234"/>
        <end position="287"/>
    </location>
</feature>